<accession>A0A0G4I3G6</accession>
<dbReference type="PhylomeDB" id="A0A0G4I3G6"/>
<proteinExistence type="predicted"/>
<feature type="compositionally biased region" description="Basic and acidic residues" evidence="1">
    <location>
        <begin position="301"/>
        <end position="312"/>
    </location>
</feature>
<sequence>MSATALQQIFGGGSLGEGLLGAAILGANEPVLSFIRSNLDSSAALFENVKRESERPREEGEEEGFLSELVMPRKLMKSRCSPLINAAVHSPQPVRMLKWIGKEFEVSFAALHLLLPLYWRVCFAEQPLPYSLLRFLSSKGGVLNEMYPKILDHLAKFGRLPELIREERRCLKAKARRVKAREGPLKGGDLNSLLSHLLLVTQFPDGIDEEFHWGSWSRVCEKAAENGHLNVLKWARLELEPHETPQPAEVCPDDNCSEKSDDHDEETEGGEGVPSDSELGEGGAEGAQGEAAVGAGSDQKQGGEGEREKGQPVRDCLCGAPAAERLMKFPWGDGQGATEALSAKHTATFKWMMYEAEEVCPFHADLYMSAVCSEDEATIREIDRLGRERGGEGFTEMAIESALDYKSMEVLEVLLDLDPQSFPSYAYSCLFNRSDEVGGEEEVVEFARKLAKKGVEPSSGVYSCLAGNLEIEWDDAEDCSQGQDEWADRVLSVVDIVARADRKVEPSAEIYAEAVGCPSVRFLKSVRELPQRPSWEAPAEVSKAVEKFKELQNLESEEPSGSDGVYEKNPAVSTVISGLLGCLRYLCDPSQRYAKAVGRLTKEGDREEGHFAISWLLNYLGPSVDHRKPVYSHESLSAYIEEKRAERESPIIQEKKNLVREVWEGIVRLAARLYLEFGYSDILPFFLLDSAEGGDVCAGLDLAGCPDLGGLLRRVTLAFRREECPEEHFVKSNQVNGGEEEEQGGRELEGEEELLGKGKFRPRSVSCSF</sequence>
<evidence type="ECO:0000256" key="1">
    <source>
        <dbReference type="SAM" id="MobiDB-lite"/>
    </source>
</evidence>
<name>A0A0G4I3G6_9ALVE</name>
<reference evidence="2" key="1">
    <citation type="submission" date="2014-11" db="EMBL/GenBank/DDBJ databases">
        <authorList>
            <person name="Otto D Thomas"/>
            <person name="Naeem Raeece"/>
        </authorList>
    </citation>
    <scope>NUCLEOTIDE SEQUENCE</scope>
</reference>
<evidence type="ECO:0000313" key="2">
    <source>
        <dbReference type="EMBL" id="CEM51502.1"/>
    </source>
</evidence>
<feature type="region of interest" description="Disordered" evidence="1">
    <location>
        <begin position="243"/>
        <end position="314"/>
    </location>
</feature>
<dbReference type="VEuPathDB" id="CryptoDB:Cvel_10667"/>
<feature type="compositionally biased region" description="Low complexity" evidence="1">
    <location>
        <begin position="287"/>
        <end position="300"/>
    </location>
</feature>
<dbReference type="EMBL" id="CDMZ01004963">
    <property type="protein sequence ID" value="CEM51502.1"/>
    <property type="molecule type" value="Genomic_DNA"/>
</dbReference>
<dbReference type="AlphaFoldDB" id="A0A0G4I3G6"/>
<organism evidence="2">
    <name type="scientific">Chromera velia CCMP2878</name>
    <dbReference type="NCBI Taxonomy" id="1169474"/>
    <lineage>
        <taxon>Eukaryota</taxon>
        <taxon>Sar</taxon>
        <taxon>Alveolata</taxon>
        <taxon>Colpodellida</taxon>
        <taxon>Chromeraceae</taxon>
        <taxon>Chromera</taxon>
    </lineage>
</organism>
<protein>
    <submittedName>
        <fullName evidence="2">Uncharacterized protein</fullName>
    </submittedName>
</protein>
<feature type="region of interest" description="Disordered" evidence="1">
    <location>
        <begin position="730"/>
        <end position="751"/>
    </location>
</feature>
<gene>
    <name evidence="2" type="ORF">Cvel_10667</name>
</gene>